<sequence length="146" mass="15915">MTADTAATSVTPAAWHVPELGFQEARHLESVRDHVQAYKELVLQKFGGPAQHLRAVLCSTEQQTNFADWLCLTFPLLADTKYHLEKSMPAVLAADLGAARPLVVHVCQLGFAKEASVKPNPSSHSASLIVEHFLTQGFLSGEEPLQ</sequence>
<evidence type="ECO:0000313" key="2">
    <source>
        <dbReference type="Proteomes" id="UP001178507"/>
    </source>
</evidence>
<dbReference type="AlphaFoldDB" id="A0AA36N676"/>
<proteinExistence type="predicted"/>
<protein>
    <submittedName>
        <fullName evidence="1">Uncharacterized protein</fullName>
    </submittedName>
</protein>
<evidence type="ECO:0000313" key="1">
    <source>
        <dbReference type="EMBL" id="CAJ1390957.1"/>
    </source>
</evidence>
<organism evidence="1 2">
    <name type="scientific">Effrenium voratum</name>
    <dbReference type="NCBI Taxonomy" id="2562239"/>
    <lineage>
        <taxon>Eukaryota</taxon>
        <taxon>Sar</taxon>
        <taxon>Alveolata</taxon>
        <taxon>Dinophyceae</taxon>
        <taxon>Suessiales</taxon>
        <taxon>Symbiodiniaceae</taxon>
        <taxon>Effrenium</taxon>
    </lineage>
</organism>
<keyword evidence="2" id="KW-1185">Reference proteome</keyword>
<feature type="non-terminal residue" evidence="1">
    <location>
        <position position="1"/>
    </location>
</feature>
<reference evidence="1" key="1">
    <citation type="submission" date="2023-08" db="EMBL/GenBank/DDBJ databases">
        <authorList>
            <person name="Chen Y."/>
            <person name="Shah S."/>
            <person name="Dougan E. K."/>
            <person name="Thang M."/>
            <person name="Chan C."/>
        </authorList>
    </citation>
    <scope>NUCLEOTIDE SEQUENCE</scope>
</reference>
<dbReference type="EMBL" id="CAUJNA010002183">
    <property type="protein sequence ID" value="CAJ1390957.1"/>
    <property type="molecule type" value="Genomic_DNA"/>
</dbReference>
<name>A0AA36N676_9DINO</name>
<comment type="caution">
    <text evidence="1">The sequence shown here is derived from an EMBL/GenBank/DDBJ whole genome shotgun (WGS) entry which is preliminary data.</text>
</comment>
<dbReference type="Proteomes" id="UP001178507">
    <property type="component" value="Unassembled WGS sequence"/>
</dbReference>
<accession>A0AA36N676</accession>
<gene>
    <name evidence="1" type="ORF">EVOR1521_LOCUS16237</name>
</gene>